<dbReference type="Proteomes" id="UP000587991">
    <property type="component" value="Unassembled WGS sequence"/>
</dbReference>
<dbReference type="EMBL" id="JABAIM010000001">
    <property type="protein sequence ID" value="NLR74016.1"/>
    <property type="molecule type" value="Genomic_DNA"/>
</dbReference>
<evidence type="ECO:0000313" key="1">
    <source>
        <dbReference type="EMBL" id="NLR74016.1"/>
    </source>
</evidence>
<name>A0A847S8T6_9NEIS</name>
<keyword evidence="2" id="KW-1185">Reference proteome</keyword>
<accession>A0A847S8T6</accession>
<evidence type="ECO:0000313" key="2">
    <source>
        <dbReference type="Proteomes" id="UP000587991"/>
    </source>
</evidence>
<reference evidence="1 2" key="1">
    <citation type="submission" date="2020-04" db="EMBL/GenBank/DDBJ databases">
        <title>Draft genome of Leeia sp. IMCC25680.</title>
        <authorList>
            <person name="Song J."/>
            <person name="Cho J.-C."/>
        </authorList>
    </citation>
    <scope>NUCLEOTIDE SEQUENCE [LARGE SCALE GENOMIC DNA]</scope>
    <source>
        <strain evidence="1 2">IMCC25680</strain>
    </source>
</reference>
<protein>
    <submittedName>
        <fullName evidence="1">Uncharacterized protein</fullName>
    </submittedName>
</protein>
<comment type="caution">
    <text evidence="1">The sequence shown here is derived from an EMBL/GenBank/DDBJ whole genome shotgun (WGS) entry which is preliminary data.</text>
</comment>
<dbReference type="AlphaFoldDB" id="A0A847S8T6"/>
<gene>
    <name evidence="1" type="ORF">HF682_02430</name>
</gene>
<sequence length="122" mass="13685">MRLNLGWVAGLLVMTCAAGEVESLPPVFEGKWAVTVADCKQPNNVLTLQRHSLQMGNGRAEMQSLTMLSPVQYRVRMKLSGGGRVREEMQTLFLSHDGKSLLWISNVDKPHDSEWFALVRCQ</sequence>
<proteinExistence type="predicted"/>
<organism evidence="1 2">
    <name type="scientific">Leeia aquatica</name>
    <dbReference type="NCBI Taxonomy" id="2725557"/>
    <lineage>
        <taxon>Bacteria</taxon>
        <taxon>Pseudomonadati</taxon>
        <taxon>Pseudomonadota</taxon>
        <taxon>Betaproteobacteria</taxon>
        <taxon>Neisseriales</taxon>
        <taxon>Leeiaceae</taxon>
        <taxon>Leeia</taxon>
    </lineage>
</organism>
<dbReference type="RefSeq" id="WP_168875661.1">
    <property type="nucleotide sequence ID" value="NZ_JABAIM010000001.1"/>
</dbReference>